<comment type="similarity">
    <text evidence="1 11">Belongs to the helicase family. RecQ subfamily.</text>
</comment>
<dbReference type="GO" id="GO:0005737">
    <property type="term" value="C:cytoplasm"/>
    <property type="evidence" value="ECO:0007669"/>
    <property type="project" value="TreeGrafter"/>
</dbReference>
<evidence type="ECO:0000256" key="12">
    <source>
        <dbReference type="SAM" id="Coils"/>
    </source>
</evidence>
<evidence type="ECO:0000256" key="3">
    <source>
        <dbReference type="ARBA" id="ARBA00022741"/>
    </source>
</evidence>
<feature type="coiled-coil region" evidence="12">
    <location>
        <begin position="10"/>
        <end position="58"/>
    </location>
</feature>
<dbReference type="Pfam" id="PF00271">
    <property type="entry name" value="Helicase_C"/>
    <property type="match status" value="1"/>
</dbReference>
<dbReference type="FunFam" id="3.40.50.300:FF:001975">
    <property type="entry name" value="ATP-dependent DNA helicase"/>
    <property type="match status" value="1"/>
</dbReference>
<dbReference type="GO" id="GO:0043138">
    <property type="term" value="F:3'-5' DNA helicase activity"/>
    <property type="evidence" value="ECO:0007669"/>
    <property type="project" value="UniProtKB-EC"/>
</dbReference>
<dbReference type="Proteomes" id="UP000292052">
    <property type="component" value="Unassembled WGS sequence"/>
</dbReference>
<evidence type="ECO:0000256" key="9">
    <source>
        <dbReference type="ARBA" id="ARBA00034617"/>
    </source>
</evidence>
<evidence type="ECO:0000256" key="11">
    <source>
        <dbReference type="RuleBase" id="RU364117"/>
    </source>
</evidence>
<evidence type="ECO:0000256" key="4">
    <source>
        <dbReference type="ARBA" id="ARBA00022801"/>
    </source>
</evidence>
<keyword evidence="2" id="KW-0479">Metal-binding</keyword>
<keyword evidence="8" id="KW-0413">Isomerase</keyword>
<comment type="catalytic activity">
    <reaction evidence="9 11">
        <text>Couples ATP hydrolysis with the unwinding of duplex DNA by translocating in the 3'-5' direction.</text>
        <dbReference type="EC" id="5.6.2.4"/>
    </reaction>
</comment>
<dbReference type="InterPro" id="IPR001650">
    <property type="entry name" value="Helicase_C-like"/>
</dbReference>
<dbReference type="GO" id="GO:0009378">
    <property type="term" value="F:four-way junction helicase activity"/>
    <property type="evidence" value="ECO:0007669"/>
    <property type="project" value="TreeGrafter"/>
</dbReference>
<keyword evidence="5 11" id="KW-0347">Helicase</keyword>
<sequence>MNGTNIDAEIEQAEVKCSQLLKKVKDLERQYEKTKQEHSEALRKLKALQKAKVNNENKQKIQVVSRSLESDWIERQFKWSDTIKKLLREIFKFDSFRPKQLAAINATISKKDVLLLMPTGGGKSLVYQLPALVDSGLTLVVSPLISLIQDQLIALENFGINAATIHSNTPKEDIKIIYQQMSDKKSSLKLLYVTPEWIAKSKRFMSVLKKSYEAGLVSRVAIDEVHCCSTWGHDFRPDYGYLGLLRPVLANVPFLGLTATATSSVLTDIQTMLSLEDCMIITAPFNRPNLYYKVFPKFSTKEETLEYLEKLLKENYINQTGIIYTNTIKDTVTLATDLKTRGLRVAPYHAQLEPHQKKQIHKKWIEKTYQAVIATVAFGMGIDKPDVRFVIHHSIPRSMESLYQESGRAGRDGKNADCIVLFSLHDFLKVLGMVSSVMEEKKAFSVLEYCLNEESCRRALIATHFEETWDKTNCNQMCDNCNADNKFDSYNITDACVQFHELITQANTCDEKLTLNKLLD</sequence>
<dbReference type="GO" id="GO:0005694">
    <property type="term" value="C:chromosome"/>
    <property type="evidence" value="ECO:0007669"/>
    <property type="project" value="TreeGrafter"/>
</dbReference>
<evidence type="ECO:0000256" key="6">
    <source>
        <dbReference type="ARBA" id="ARBA00022840"/>
    </source>
</evidence>
<keyword evidence="3 11" id="KW-0547">Nucleotide-binding</keyword>
<dbReference type="AlphaFoldDB" id="A0A482VWS9"/>
<evidence type="ECO:0000256" key="5">
    <source>
        <dbReference type="ARBA" id="ARBA00022806"/>
    </source>
</evidence>
<comment type="caution">
    <text evidence="15">The sequence shown here is derived from an EMBL/GenBank/DDBJ whole genome shotgun (WGS) entry which is preliminary data.</text>
</comment>
<evidence type="ECO:0000256" key="2">
    <source>
        <dbReference type="ARBA" id="ARBA00022723"/>
    </source>
</evidence>
<name>A0A482VWS9_ASBVE</name>
<proteinExistence type="inferred from homology"/>
<comment type="catalytic activity">
    <reaction evidence="10 11">
        <text>ATP + H2O = ADP + phosphate + H(+)</text>
        <dbReference type="Rhea" id="RHEA:13065"/>
        <dbReference type="ChEBI" id="CHEBI:15377"/>
        <dbReference type="ChEBI" id="CHEBI:15378"/>
        <dbReference type="ChEBI" id="CHEBI:30616"/>
        <dbReference type="ChEBI" id="CHEBI:43474"/>
        <dbReference type="ChEBI" id="CHEBI:456216"/>
    </reaction>
</comment>
<keyword evidence="4 11" id="KW-0378">Hydrolase</keyword>
<keyword evidence="11" id="KW-0539">Nucleus</keyword>
<evidence type="ECO:0000259" key="14">
    <source>
        <dbReference type="PROSITE" id="PS51194"/>
    </source>
</evidence>
<dbReference type="CDD" id="cd18794">
    <property type="entry name" value="SF2_C_RecQ"/>
    <property type="match status" value="1"/>
</dbReference>
<dbReference type="GO" id="GO:0005524">
    <property type="term" value="F:ATP binding"/>
    <property type="evidence" value="ECO:0007669"/>
    <property type="project" value="UniProtKB-KW"/>
</dbReference>
<evidence type="ECO:0000256" key="10">
    <source>
        <dbReference type="ARBA" id="ARBA00049360"/>
    </source>
</evidence>
<dbReference type="GO" id="GO:0016887">
    <property type="term" value="F:ATP hydrolysis activity"/>
    <property type="evidence" value="ECO:0007669"/>
    <property type="project" value="RHEA"/>
</dbReference>
<dbReference type="SMART" id="SM00490">
    <property type="entry name" value="HELICc"/>
    <property type="match status" value="1"/>
</dbReference>
<accession>A0A482VWS9</accession>
<dbReference type="GO" id="GO:0000724">
    <property type="term" value="P:double-strand break repair via homologous recombination"/>
    <property type="evidence" value="ECO:0007669"/>
    <property type="project" value="TreeGrafter"/>
</dbReference>
<evidence type="ECO:0000259" key="13">
    <source>
        <dbReference type="PROSITE" id="PS51192"/>
    </source>
</evidence>
<dbReference type="PANTHER" id="PTHR13710:SF105">
    <property type="entry name" value="ATP-DEPENDENT DNA HELICASE Q1"/>
    <property type="match status" value="1"/>
</dbReference>
<dbReference type="STRING" id="1661398.A0A482VWS9"/>
<evidence type="ECO:0000256" key="1">
    <source>
        <dbReference type="ARBA" id="ARBA00005446"/>
    </source>
</evidence>
<gene>
    <name evidence="15" type="ORF">BDFB_003298</name>
</gene>
<dbReference type="Pfam" id="PF00270">
    <property type="entry name" value="DEAD"/>
    <property type="match status" value="1"/>
</dbReference>
<protein>
    <recommendedName>
        <fullName evidence="11">ATP-dependent DNA helicase</fullName>
        <ecNumber evidence="11">5.6.2.4</ecNumber>
    </recommendedName>
</protein>
<dbReference type="SUPFAM" id="SSF52540">
    <property type="entry name" value="P-loop containing nucleoside triphosphate hydrolases"/>
    <property type="match status" value="1"/>
</dbReference>
<dbReference type="InterPro" id="IPR011545">
    <property type="entry name" value="DEAD/DEAH_box_helicase_dom"/>
</dbReference>
<dbReference type="PANTHER" id="PTHR13710">
    <property type="entry name" value="DNA HELICASE RECQ FAMILY MEMBER"/>
    <property type="match status" value="1"/>
</dbReference>
<dbReference type="SMART" id="SM00487">
    <property type="entry name" value="DEXDc"/>
    <property type="match status" value="1"/>
</dbReference>
<comment type="subcellular location">
    <subcellularLocation>
        <location evidence="11">Nucleus</location>
    </subcellularLocation>
</comment>
<keyword evidence="7" id="KW-0238">DNA-binding</keyword>
<reference evidence="15 16" key="1">
    <citation type="submission" date="2017-03" db="EMBL/GenBank/DDBJ databases">
        <title>Genome of the blue death feigning beetle - Asbolus verrucosus.</title>
        <authorList>
            <person name="Rider S.D."/>
        </authorList>
    </citation>
    <scope>NUCLEOTIDE SEQUENCE [LARGE SCALE GENOMIC DNA]</scope>
    <source>
        <strain evidence="15">Butters</strain>
        <tissue evidence="15">Head and leg muscle</tissue>
    </source>
</reference>
<dbReference type="GO" id="GO:0046872">
    <property type="term" value="F:metal ion binding"/>
    <property type="evidence" value="ECO:0007669"/>
    <property type="project" value="UniProtKB-KW"/>
</dbReference>
<keyword evidence="12" id="KW-0175">Coiled coil</keyword>
<dbReference type="NCBIfam" id="TIGR00614">
    <property type="entry name" value="recQ_fam"/>
    <property type="match status" value="1"/>
</dbReference>
<dbReference type="PROSITE" id="PS51192">
    <property type="entry name" value="HELICASE_ATP_BIND_1"/>
    <property type="match status" value="1"/>
</dbReference>
<dbReference type="Gene3D" id="3.40.50.300">
    <property type="entry name" value="P-loop containing nucleotide triphosphate hydrolases"/>
    <property type="match status" value="2"/>
</dbReference>
<dbReference type="GO" id="GO:0003677">
    <property type="term" value="F:DNA binding"/>
    <property type="evidence" value="ECO:0007669"/>
    <property type="project" value="UniProtKB-KW"/>
</dbReference>
<dbReference type="InterPro" id="IPR004589">
    <property type="entry name" value="DNA_helicase_ATP-dep_RecQ"/>
</dbReference>
<evidence type="ECO:0000313" key="16">
    <source>
        <dbReference type="Proteomes" id="UP000292052"/>
    </source>
</evidence>
<dbReference type="EC" id="5.6.2.4" evidence="11"/>
<feature type="domain" description="Helicase ATP-binding" evidence="13">
    <location>
        <begin position="104"/>
        <end position="279"/>
    </location>
</feature>
<dbReference type="InterPro" id="IPR014001">
    <property type="entry name" value="Helicase_ATP-bd"/>
</dbReference>
<evidence type="ECO:0000256" key="8">
    <source>
        <dbReference type="ARBA" id="ARBA00023235"/>
    </source>
</evidence>
<organism evidence="15 16">
    <name type="scientific">Asbolus verrucosus</name>
    <name type="common">Desert ironclad beetle</name>
    <dbReference type="NCBI Taxonomy" id="1661398"/>
    <lineage>
        <taxon>Eukaryota</taxon>
        <taxon>Metazoa</taxon>
        <taxon>Ecdysozoa</taxon>
        <taxon>Arthropoda</taxon>
        <taxon>Hexapoda</taxon>
        <taxon>Insecta</taxon>
        <taxon>Pterygota</taxon>
        <taxon>Neoptera</taxon>
        <taxon>Endopterygota</taxon>
        <taxon>Coleoptera</taxon>
        <taxon>Polyphaga</taxon>
        <taxon>Cucujiformia</taxon>
        <taxon>Tenebrionidae</taxon>
        <taxon>Pimeliinae</taxon>
        <taxon>Asbolus</taxon>
    </lineage>
</organism>
<evidence type="ECO:0000313" key="15">
    <source>
        <dbReference type="EMBL" id="RZC37166.1"/>
    </source>
</evidence>
<dbReference type="CDD" id="cd18015">
    <property type="entry name" value="DEXHc_RecQ1"/>
    <property type="match status" value="1"/>
</dbReference>
<dbReference type="InterPro" id="IPR027417">
    <property type="entry name" value="P-loop_NTPase"/>
</dbReference>
<dbReference type="EMBL" id="QDEB01055235">
    <property type="protein sequence ID" value="RZC37166.1"/>
    <property type="molecule type" value="Genomic_DNA"/>
</dbReference>
<feature type="non-terminal residue" evidence="15">
    <location>
        <position position="520"/>
    </location>
</feature>
<dbReference type="FunFam" id="3.40.50.300:FF:001544">
    <property type="entry name" value="ATP-dependent DNA helicase"/>
    <property type="match status" value="1"/>
</dbReference>
<dbReference type="GO" id="GO:0005634">
    <property type="term" value="C:nucleus"/>
    <property type="evidence" value="ECO:0007669"/>
    <property type="project" value="UniProtKB-SubCell"/>
</dbReference>
<dbReference type="PROSITE" id="PS51194">
    <property type="entry name" value="HELICASE_CTER"/>
    <property type="match status" value="1"/>
</dbReference>
<dbReference type="Pfam" id="PF16124">
    <property type="entry name" value="RecQ_Zn_bind"/>
    <property type="match status" value="1"/>
</dbReference>
<feature type="domain" description="Helicase C-terminal" evidence="14">
    <location>
        <begin position="311"/>
        <end position="455"/>
    </location>
</feature>
<keyword evidence="16" id="KW-1185">Reference proteome</keyword>
<dbReference type="InterPro" id="IPR032284">
    <property type="entry name" value="RecQ_Zn-bd"/>
</dbReference>
<keyword evidence="6 11" id="KW-0067">ATP-binding</keyword>
<dbReference type="OrthoDB" id="10261556at2759"/>
<evidence type="ECO:0000256" key="7">
    <source>
        <dbReference type="ARBA" id="ARBA00023125"/>
    </source>
</evidence>